<name>A0A1I7TMG9_9PELO</name>
<organism evidence="2 3">
    <name type="scientific">Caenorhabditis tropicalis</name>
    <dbReference type="NCBI Taxonomy" id="1561998"/>
    <lineage>
        <taxon>Eukaryota</taxon>
        <taxon>Metazoa</taxon>
        <taxon>Ecdysozoa</taxon>
        <taxon>Nematoda</taxon>
        <taxon>Chromadorea</taxon>
        <taxon>Rhabditida</taxon>
        <taxon>Rhabditina</taxon>
        <taxon>Rhabditomorpha</taxon>
        <taxon>Rhabditoidea</taxon>
        <taxon>Rhabditidae</taxon>
        <taxon>Peloderinae</taxon>
        <taxon>Caenorhabditis</taxon>
    </lineage>
</organism>
<keyword evidence="2" id="KW-1185">Reference proteome</keyword>
<dbReference type="AlphaFoldDB" id="A0A1I7TMG9"/>
<evidence type="ECO:0000313" key="3">
    <source>
        <dbReference type="WBParaSite" id="Csp11.Scaffold628.g7388.t1"/>
    </source>
</evidence>
<proteinExistence type="predicted"/>
<dbReference type="WBParaSite" id="Csp11.Scaffold628.g7388.t1">
    <property type="protein sequence ID" value="Csp11.Scaffold628.g7388.t1"/>
    <property type="gene ID" value="Csp11.Scaffold628.g7388"/>
</dbReference>
<dbReference type="Proteomes" id="UP000095282">
    <property type="component" value="Unplaced"/>
</dbReference>
<protein>
    <submittedName>
        <fullName evidence="3">Phorbol-ester/DAG-type domain-containing protein</fullName>
    </submittedName>
</protein>
<sequence>MNRERRNQDFYDDELNGLGVPIVSTGLERGESQSTAEDEVQFENDGGLEEFNDEWEYADIEEMDCEDRFFGDEATFNNESKCRAIVLEVARLLEPLNLSENSIRLVFEAAKLISEGSVTITELSDAKKEAFEKFVEPQTQNLCSKCFHRLSSSKKVCMRVECDYYR</sequence>
<feature type="region of interest" description="Disordered" evidence="1">
    <location>
        <begin position="1"/>
        <end position="39"/>
    </location>
</feature>
<evidence type="ECO:0000256" key="1">
    <source>
        <dbReference type="SAM" id="MobiDB-lite"/>
    </source>
</evidence>
<evidence type="ECO:0000313" key="2">
    <source>
        <dbReference type="Proteomes" id="UP000095282"/>
    </source>
</evidence>
<reference evidence="3" key="1">
    <citation type="submission" date="2016-11" db="UniProtKB">
        <authorList>
            <consortium name="WormBaseParasite"/>
        </authorList>
    </citation>
    <scope>IDENTIFICATION</scope>
</reference>
<accession>A0A1I7TMG9</accession>